<gene>
    <name evidence="3" type="ORF">EV695_3920</name>
</gene>
<evidence type="ECO:0000256" key="1">
    <source>
        <dbReference type="SAM" id="MobiDB-lite"/>
    </source>
</evidence>
<feature type="signal peptide" evidence="2">
    <location>
        <begin position="1"/>
        <end position="23"/>
    </location>
</feature>
<feature type="chain" id="PRO_5020812198" description="Lipoprotein" evidence="2">
    <location>
        <begin position="24"/>
        <end position="73"/>
    </location>
</feature>
<sequence>MKTLLLALSVPFILSACSSGSIPANKVNYSSPTTVNYGSVNSESFRSPEVLSTSSNRGSLVSSKLSARSGRAR</sequence>
<protein>
    <recommendedName>
        <fullName evidence="5">Lipoprotein</fullName>
    </recommendedName>
</protein>
<evidence type="ECO:0008006" key="5">
    <source>
        <dbReference type="Google" id="ProtNLM"/>
    </source>
</evidence>
<reference evidence="3 4" key="1">
    <citation type="submission" date="2019-03" db="EMBL/GenBank/DDBJ databases">
        <title>Genomic Encyclopedia of Type Strains, Phase IV (KMG-IV): sequencing the most valuable type-strain genomes for metagenomic binning, comparative biology and taxonomic classification.</title>
        <authorList>
            <person name="Goeker M."/>
        </authorList>
    </citation>
    <scope>NUCLEOTIDE SEQUENCE [LARGE SCALE GENOMIC DNA]</scope>
    <source>
        <strain evidence="3 4">DSM 24830</strain>
    </source>
</reference>
<comment type="caution">
    <text evidence="3">The sequence shown here is derived from an EMBL/GenBank/DDBJ whole genome shotgun (WGS) entry which is preliminary data.</text>
</comment>
<evidence type="ECO:0000313" key="3">
    <source>
        <dbReference type="EMBL" id="TCJ83182.1"/>
    </source>
</evidence>
<feature type="region of interest" description="Disordered" evidence="1">
    <location>
        <begin position="43"/>
        <end position="73"/>
    </location>
</feature>
<accession>A0A4R1ETC3</accession>
<feature type="compositionally biased region" description="Polar residues" evidence="1">
    <location>
        <begin position="43"/>
        <end position="66"/>
    </location>
</feature>
<name>A0A4R1ETC3_9GAMM</name>
<evidence type="ECO:0000256" key="2">
    <source>
        <dbReference type="SAM" id="SignalP"/>
    </source>
</evidence>
<dbReference type="AlphaFoldDB" id="A0A4R1ETC3"/>
<dbReference type="EMBL" id="SMFQ01000005">
    <property type="protein sequence ID" value="TCJ83182.1"/>
    <property type="molecule type" value="Genomic_DNA"/>
</dbReference>
<keyword evidence="2" id="KW-0732">Signal</keyword>
<dbReference type="Proteomes" id="UP000294887">
    <property type="component" value="Unassembled WGS sequence"/>
</dbReference>
<keyword evidence="4" id="KW-1185">Reference proteome</keyword>
<organism evidence="3 4">
    <name type="scientific">Cocleimonas flava</name>
    <dbReference type="NCBI Taxonomy" id="634765"/>
    <lineage>
        <taxon>Bacteria</taxon>
        <taxon>Pseudomonadati</taxon>
        <taxon>Pseudomonadota</taxon>
        <taxon>Gammaproteobacteria</taxon>
        <taxon>Thiotrichales</taxon>
        <taxon>Thiotrichaceae</taxon>
        <taxon>Cocleimonas</taxon>
    </lineage>
</organism>
<proteinExistence type="predicted"/>
<dbReference type="PROSITE" id="PS51257">
    <property type="entry name" value="PROKAR_LIPOPROTEIN"/>
    <property type="match status" value="1"/>
</dbReference>
<evidence type="ECO:0000313" key="4">
    <source>
        <dbReference type="Proteomes" id="UP000294887"/>
    </source>
</evidence>